<feature type="domain" description="Flagellar M-ring C-terminal" evidence="12">
    <location>
        <begin position="254"/>
        <end position="406"/>
    </location>
</feature>
<dbReference type="GO" id="GO:0009431">
    <property type="term" value="C:bacterial-type flagellum basal body, MS ring"/>
    <property type="evidence" value="ECO:0007669"/>
    <property type="project" value="InterPro"/>
</dbReference>
<evidence type="ECO:0000256" key="1">
    <source>
        <dbReference type="ARBA" id="ARBA00004117"/>
    </source>
</evidence>
<keyword evidence="8 9" id="KW-0975">Bacterial flagellum</keyword>
<keyword evidence="4" id="KW-1003">Cell membrane</keyword>
<evidence type="ECO:0000313" key="13">
    <source>
        <dbReference type="EMBL" id="SMC35596.1"/>
    </source>
</evidence>
<dbReference type="PANTHER" id="PTHR30046:SF0">
    <property type="entry name" value="FLAGELLAR M-RING PROTEIN"/>
    <property type="match status" value="1"/>
</dbReference>
<organism evidence="13 14">
    <name type="scientific">Papillibacter cinnamivorans DSM 12816</name>
    <dbReference type="NCBI Taxonomy" id="1122930"/>
    <lineage>
        <taxon>Bacteria</taxon>
        <taxon>Bacillati</taxon>
        <taxon>Bacillota</taxon>
        <taxon>Clostridia</taxon>
        <taxon>Eubacteriales</taxon>
        <taxon>Oscillospiraceae</taxon>
        <taxon>Papillibacter</taxon>
    </lineage>
</organism>
<dbReference type="EMBL" id="FWXW01000001">
    <property type="protein sequence ID" value="SMC35596.1"/>
    <property type="molecule type" value="Genomic_DNA"/>
</dbReference>
<keyword evidence="13" id="KW-0969">Cilium</keyword>
<keyword evidence="6 10" id="KW-1133">Transmembrane helix</keyword>
<evidence type="ECO:0000256" key="2">
    <source>
        <dbReference type="ARBA" id="ARBA00004651"/>
    </source>
</evidence>
<comment type="function">
    <text evidence="9">The M ring may be actively involved in energy transduction.</text>
</comment>
<keyword evidence="7 10" id="KW-0472">Membrane</keyword>
<evidence type="ECO:0000256" key="6">
    <source>
        <dbReference type="ARBA" id="ARBA00022989"/>
    </source>
</evidence>
<dbReference type="GO" id="GO:0071973">
    <property type="term" value="P:bacterial-type flagellum-dependent cell motility"/>
    <property type="evidence" value="ECO:0007669"/>
    <property type="project" value="InterPro"/>
</dbReference>
<dbReference type="PIRSF" id="PIRSF004862">
    <property type="entry name" value="FliF"/>
    <property type="match status" value="1"/>
</dbReference>
<dbReference type="GO" id="GO:0005886">
    <property type="term" value="C:plasma membrane"/>
    <property type="evidence" value="ECO:0007669"/>
    <property type="project" value="UniProtKB-SubCell"/>
</dbReference>
<evidence type="ECO:0000256" key="3">
    <source>
        <dbReference type="ARBA" id="ARBA00007971"/>
    </source>
</evidence>
<evidence type="ECO:0000313" key="14">
    <source>
        <dbReference type="Proteomes" id="UP000192790"/>
    </source>
</evidence>
<dbReference type="OrthoDB" id="9807026at2"/>
<dbReference type="InterPro" id="IPR045851">
    <property type="entry name" value="AMP-bd_C_sf"/>
</dbReference>
<dbReference type="PANTHER" id="PTHR30046">
    <property type="entry name" value="FLAGELLAR M-RING PROTEIN"/>
    <property type="match status" value="1"/>
</dbReference>
<dbReference type="GO" id="GO:0003774">
    <property type="term" value="F:cytoskeletal motor activity"/>
    <property type="evidence" value="ECO:0007669"/>
    <property type="project" value="InterPro"/>
</dbReference>
<feature type="transmembrane region" description="Helical" evidence="10">
    <location>
        <begin position="434"/>
        <end position="455"/>
    </location>
</feature>
<dbReference type="RefSeq" id="WP_084233066.1">
    <property type="nucleotide sequence ID" value="NZ_FWXW01000001.1"/>
</dbReference>
<evidence type="ECO:0000256" key="10">
    <source>
        <dbReference type="SAM" id="Phobius"/>
    </source>
</evidence>
<evidence type="ECO:0000259" key="11">
    <source>
        <dbReference type="Pfam" id="PF01514"/>
    </source>
</evidence>
<comment type="similarity">
    <text evidence="3 9">Belongs to the FliF family.</text>
</comment>
<dbReference type="Pfam" id="PF01514">
    <property type="entry name" value="YscJ_FliF"/>
    <property type="match status" value="1"/>
</dbReference>
<reference evidence="13 14" key="1">
    <citation type="submission" date="2017-04" db="EMBL/GenBank/DDBJ databases">
        <authorList>
            <person name="Afonso C.L."/>
            <person name="Miller P.J."/>
            <person name="Scott M.A."/>
            <person name="Spackman E."/>
            <person name="Goraichik I."/>
            <person name="Dimitrov K.M."/>
            <person name="Suarez D.L."/>
            <person name="Swayne D.E."/>
        </authorList>
    </citation>
    <scope>NUCLEOTIDE SEQUENCE [LARGE SCALE GENOMIC DNA]</scope>
    <source>
        <strain evidence="13 14">DSM 12816</strain>
    </source>
</reference>
<evidence type="ECO:0000259" key="12">
    <source>
        <dbReference type="Pfam" id="PF08345"/>
    </source>
</evidence>
<dbReference type="NCBIfam" id="TIGR00206">
    <property type="entry name" value="fliF"/>
    <property type="match status" value="1"/>
</dbReference>
<dbReference type="Gene3D" id="3.30.300.30">
    <property type="match status" value="1"/>
</dbReference>
<keyword evidence="5 10" id="KW-0812">Transmembrane</keyword>
<keyword evidence="13" id="KW-0282">Flagellum</keyword>
<sequence length="529" mass="57542">MNRLLETVRRQISDFLSKKDKKQKWLLGILALVVLGGVVVAFVLLNRVQYEVLYTGLESAEAGKILSVLSEKGVKAKAQGSDTILIANSSADEVRMELAAEGYPESGLNYDLFSNASSFGTTDMEKKTYLQYQLQENLRSTILKLNGIKDCIVMINMPTDSLYVLSSDEQKASASVLLEVSGGQSLSNSQVKAIANLVLKSVPGLTLDNISIIDSGMHQYDVTGEDSDTVYTTSQYELTQKVKDTLTQQVMSVLTPVFGKDNVLATVNVSLDFDKQTVSSVEFAPPVEGEDGGLAVSMEELYQKTQGDGTATGTAGTDSNGVGVPEYMYESADAGDFSTISRTVNYELNQTQTEIEKQQGKIDNLSVAVLINSGAYSEDYSENIRNLVAMAIGVEDKFISVETLPFQISDDDSSVTDLFENQSSLANMLKNKDLLKTAIISATIIALFFLVLRFARSVVSYRVEKPVAVTSGGGTLNVLLEDDTGEIKSLADIESVEKTPGAEKIRKYIDKNPEAVAQLLRNWLTAEAR</sequence>
<comment type="subcellular location">
    <subcellularLocation>
        <location evidence="1 9">Bacterial flagellum basal body</location>
    </subcellularLocation>
    <subcellularLocation>
        <location evidence="2">Cell membrane</location>
        <topology evidence="2">Multi-pass membrane protein</topology>
    </subcellularLocation>
</comment>
<name>A0A1W1YHI8_9FIRM</name>
<accession>A0A1W1YHI8</accession>
<dbReference type="InterPro" id="IPR013556">
    <property type="entry name" value="Flag_M-ring_C"/>
</dbReference>
<keyword evidence="14" id="KW-1185">Reference proteome</keyword>
<evidence type="ECO:0000256" key="5">
    <source>
        <dbReference type="ARBA" id="ARBA00022692"/>
    </source>
</evidence>
<dbReference type="InterPro" id="IPR043427">
    <property type="entry name" value="YscJ/FliF"/>
</dbReference>
<feature type="transmembrane region" description="Helical" evidence="10">
    <location>
        <begin position="25"/>
        <end position="45"/>
    </location>
</feature>
<feature type="domain" description="Flagellar M-ring N-terminal" evidence="11">
    <location>
        <begin position="46"/>
        <end position="216"/>
    </location>
</feature>
<keyword evidence="13" id="KW-0966">Cell projection</keyword>
<dbReference type="InterPro" id="IPR000067">
    <property type="entry name" value="FlgMring_FliF"/>
</dbReference>
<proteinExistence type="inferred from homology"/>
<gene>
    <name evidence="13" type="ORF">SAMN02745168_0420</name>
</gene>
<dbReference type="Proteomes" id="UP000192790">
    <property type="component" value="Unassembled WGS sequence"/>
</dbReference>
<evidence type="ECO:0000256" key="8">
    <source>
        <dbReference type="ARBA" id="ARBA00023143"/>
    </source>
</evidence>
<protein>
    <recommendedName>
        <fullName evidence="9">Flagellar M-ring protein</fullName>
    </recommendedName>
</protein>
<dbReference type="STRING" id="1122930.SAMN02745168_0420"/>
<evidence type="ECO:0000256" key="9">
    <source>
        <dbReference type="PIRNR" id="PIRNR004862"/>
    </source>
</evidence>
<dbReference type="Pfam" id="PF08345">
    <property type="entry name" value="YscJ_FliF_C"/>
    <property type="match status" value="1"/>
</dbReference>
<evidence type="ECO:0000256" key="4">
    <source>
        <dbReference type="ARBA" id="ARBA00022475"/>
    </source>
</evidence>
<dbReference type="AlphaFoldDB" id="A0A1W1YHI8"/>
<dbReference type="PRINTS" id="PR01009">
    <property type="entry name" value="FLGMRINGFLIF"/>
</dbReference>
<evidence type="ECO:0000256" key="7">
    <source>
        <dbReference type="ARBA" id="ARBA00023136"/>
    </source>
</evidence>
<dbReference type="InterPro" id="IPR006182">
    <property type="entry name" value="FliF_N_dom"/>
</dbReference>